<dbReference type="PANTHER" id="PTHR15272:SF0">
    <property type="entry name" value="CHROMATIN ASSEMBLY FACTOR 1 SUBUNIT A"/>
    <property type="match status" value="1"/>
</dbReference>
<dbReference type="GO" id="GO:0005634">
    <property type="term" value="C:nucleus"/>
    <property type="evidence" value="ECO:0007669"/>
    <property type="project" value="UniProtKB-SubCell"/>
</dbReference>
<evidence type="ECO:0000256" key="2">
    <source>
        <dbReference type="ARBA" id="ARBA00022763"/>
    </source>
</evidence>
<gene>
    <name evidence="8" type="ORF">AAHA92_13010</name>
</gene>
<feature type="compositionally biased region" description="Polar residues" evidence="5">
    <location>
        <begin position="362"/>
        <end position="378"/>
    </location>
</feature>
<evidence type="ECO:0000256" key="5">
    <source>
        <dbReference type="SAM" id="MobiDB-lite"/>
    </source>
</evidence>
<dbReference type="Pfam" id="PF12253">
    <property type="entry name" value="CAF1A_dimeriz"/>
    <property type="match status" value="1"/>
</dbReference>
<accession>A0ABD1H6W9</accession>
<dbReference type="InterPro" id="IPR048800">
    <property type="entry name" value="Cac1-like_C"/>
</dbReference>
<feature type="domain" description="Chromatin assembly factor 1 subunit Cac1-like C-terminal" evidence="7">
    <location>
        <begin position="724"/>
        <end position="774"/>
    </location>
</feature>
<feature type="compositionally biased region" description="Basic and acidic residues" evidence="5">
    <location>
        <begin position="265"/>
        <end position="341"/>
    </location>
</feature>
<evidence type="ECO:0000256" key="4">
    <source>
        <dbReference type="ARBA" id="ARBA00023242"/>
    </source>
</evidence>
<evidence type="ECO:0000313" key="8">
    <source>
        <dbReference type="EMBL" id="KAL1552180.1"/>
    </source>
</evidence>
<comment type="subcellular location">
    <subcellularLocation>
        <location evidence="1">Nucleus</location>
    </subcellularLocation>
</comment>
<keyword evidence="9" id="KW-1185">Reference proteome</keyword>
<keyword evidence="3" id="KW-0234">DNA repair</keyword>
<feature type="compositionally biased region" description="Basic and acidic residues" evidence="5">
    <location>
        <begin position="7"/>
        <end position="26"/>
    </location>
</feature>
<reference evidence="8 9" key="1">
    <citation type="submission" date="2024-06" db="EMBL/GenBank/DDBJ databases">
        <title>A chromosome level genome sequence of Diviner's sage (Salvia divinorum).</title>
        <authorList>
            <person name="Ford S.A."/>
            <person name="Ro D.-K."/>
            <person name="Ness R.W."/>
            <person name="Phillips M.A."/>
        </authorList>
    </citation>
    <scope>NUCLEOTIDE SEQUENCE [LARGE SCALE GENOMIC DNA]</scope>
    <source>
        <strain evidence="8">SAF-2024a</strain>
        <tissue evidence="8">Leaf</tissue>
    </source>
</reference>
<dbReference type="EMBL" id="JBEAFC010000006">
    <property type="protein sequence ID" value="KAL1552180.1"/>
    <property type="molecule type" value="Genomic_DNA"/>
</dbReference>
<dbReference type="InterPro" id="IPR022043">
    <property type="entry name" value="CAF1A_DD"/>
</dbReference>
<proteinExistence type="predicted"/>
<feature type="region of interest" description="Disordered" evidence="5">
    <location>
        <begin position="815"/>
        <end position="844"/>
    </location>
</feature>
<dbReference type="Pfam" id="PF21796">
    <property type="entry name" value="Cac1_C"/>
    <property type="match status" value="1"/>
</dbReference>
<evidence type="ECO:0000313" key="9">
    <source>
        <dbReference type="Proteomes" id="UP001567538"/>
    </source>
</evidence>
<feature type="compositionally biased region" description="Acidic residues" evidence="5">
    <location>
        <begin position="536"/>
        <end position="547"/>
    </location>
</feature>
<sequence length="844" mass="96162">MAGAEPMKIDGADEMKRKLDGSDQKKRPQKRKRLEPCSYAVSPGEKQAKIDALRGEINSLVRFGKDLACRSREVLLENVEKVGFSSASLNSVIACLMEESDLPLSVLVDEMFEKVKCRSGNGETVTRASVKSSVLMIGQRLCYGVASADADLLEDEAEPALWFWETRDLKLIPKSERASVKVRRTCRKKIQERIAAVTAMINALEKSEDHPNRPQDLAKASEKIGKVLNRTDIQMLMQNLSQKNAAEIAEKEVKKDEKMLIKQMEKDKQEMEKAKKKREKELQKEMLQNEKEQKRLREEAEKEERRREKEENDMQKQLRRQQEEAEKDKKRKAKEEADLKKQLAVQKQASMMEQFLKRKKSTSQNESSSNKATTSTPSPDLVEQESETVTENMDSVLVGNAEIEAKAIWKSHLDSWRRIGNSIRSKKVHWGMRQKPKTELVKELKLTTNTEMPSDEAQVEDKNVDGSTDLNIHGRQSQITLDRPLSQCQKRIRSKQLLQFDKSHRPAFYGVWPKKSQAIGGRRPLAKDPDIDYEIDSDEEWEEEEPGESLSDCEKDEEDESMEEQQKVDDEDESEDGFFVPDGYLSESEGVQADEMEFDELVEEVRDHPDTKEQVQSEEFCSLFRQQKYLNNMTEHALKKNQPLIILNLMHEKTSLSPAEELSGSEKLEKMCLQALCIRPLFDFPATDISIRNNEVDEDLEALPNKSSSTPSSTAAAAIPDSDLPQIISIINSCPHGIAKLSDALHNAFSAFSKSQLRKKVREISEFSENRWQVKKEILSKFGLSISPERKSLKAKSIASFFSKRCLPPSKNTTMNVNQTLPQPPQKHAAAIASSEQDCLNEQR</sequence>
<dbReference type="PANTHER" id="PTHR15272">
    <property type="entry name" value="CHROMATIN ASSEMBLY FACTOR 1 SUBUNIT A CAF-1 SUBUNIT A"/>
    <property type="match status" value="1"/>
</dbReference>
<evidence type="ECO:0000259" key="7">
    <source>
        <dbReference type="Pfam" id="PF21796"/>
    </source>
</evidence>
<feature type="region of interest" description="Disordered" evidence="5">
    <location>
        <begin position="536"/>
        <end position="584"/>
    </location>
</feature>
<keyword evidence="2" id="KW-0227">DNA damage</keyword>
<feature type="compositionally biased region" description="Polar residues" evidence="5">
    <location>
        <begin position="834"/>
        <end position="844"/>
    </location>
</feature>
<name>A0ABD1H6W9_SALDI</name>
<feature type="compositionally biased region" description="Acidic residues" evidence="5">
    <location>
        <begin position="554"/>
        <end position="576"/>
    </location>
</feature>
<keyword evidence="4" id="KW-0539">Nucleus</keyword>
<feature type="region of interest" description="Disordered" evidence="5">
    <location>
        <begin position="265"/>
        <end position="389"/>
    </location>
</feature>
<feature type="region of interest" description="Disordered" evidence="5">
    <location>
        <begin position="1"/>
        <end position="36"/>
    </location>
</feature>
<evidence type="ECO:0000256" key="1">
    <source>
        <dbReference type="ARBA" id="ARBA00004123"/>
    </source>
</evidence>
<feature type="domain" description="Chromatin assembly factor 1 subunit A dimerization" evidence="6">
    <location>
        <begin position="496"/>
        <end position="565"/>
    </location>
</feature>
<dbReference type="AlphaFoldDB" id="A0ABD1H6W9"/>
<protein>
    <submittedName>
        <fullName evidence="8">Chromatin assembly factor 1 subunit FAS1-like</fullName>
    </submittedName>
</protein>
<dbReference type="GO" id="GO:0006281">
    <property type="term" value="P:DNA repair"/>
    <property type="evidence" value="ECO:0007669"/>
    <property type="project" value="UniProtKB-KW"/>
</dbReference>
<evidence type="ECO:0000259" key="6">
    <source>
        <dbReference type="Pfam" id="PF12253"/>
    </source>
</evidence>
<organism evidence="8 9">
    <name type="scientific">Salvia divinorum</name>
    <name type="common">Maria pastora</name>
    <name type="synonym">Diviner's sage</name>
    <dbReference type="NCBI Taxonomy" id="28513"/>
    <lineage>
        <taxon>Eukaryota</taxon>
        <taxon>Viridiplantae</taxon>
        <taxon>Streptophyta</taxon>
        <taxon>Embryophyta</taxon>
        <taxon>Tracheophyta</taxon>
        <taxon>Spermatophyta</taxon>
        <taxon>Magnoliopsida</taxon>
        <taxon>eudicotyledons</taxon>
        <taxon>Gunneridae</taxon>
        <taxon>Pentapetalae</taxon>
        <taxon>asterids</taxon>
        <taxon>lamiids</taxon>
        <taxon>Lamiales</taxon>
        <taxon>Lamiaceae</taxon>
        <taxon>Nepetoideae</taxon>
        <taxon>Mentheae</taxon>
        <taxon>Salviinae</taxon>
        <taxon>Salvia</taxon>
        <taxon>Salvia subgen. Calosphace</taxon>
    </lineage>
</organism>
<dbReference type="Proteomes" id="UP001567538">
    <property type="component" value="Unassembled WGS sequence"/>
</dbReference>
<comment type="caution">
    <text evidence="8">The sequence shown here is derived from an EMBL/GenBank/DDBJ whole genome shotgun (WGS) entry which is preliminary data.</text>
</comment>
<evidence type="ECO:0000256" key="3">
    <source>
        <dbReference type="ARBA" id="ARBA00023204"/>
    </source>
</evidence>